<comment type="caution">
    <text evidence="2">The sequence shown here is derived from an EMBL/GenBank/DDBJ whole genome shotgun (WGS) entry which is preliminary data.</text>
</comment>
<dbReference type="EMBL" id="JAYWIO010000008">
    <property type="protein sequence ID" value="KAK7246977.1"/>
    <property type="molecule type" value="Genomic_DNA"/>
</dbReference>
<keyword evidence="3" id="KW-1185">Reference proteome</keyword>
<dbReference type="Proteomes" id="UP001372338">
    <property type="component" value="Unassembled WGS sequence"/>
</dbReference>
<evidence type="ECO:0000313" key="3">
    <source>
        <dbReference type="Proteomes" id="UP001372338"/>
    </source>
</evidence>
<accession>A0AAN9HT44</accession>
<feature type="compositionally biased region" description="Basic and acidic residues" evidence="1">
    <location>
        <begin position="148"/>
        <end position="163"/>
    </location>
</feature>
<sequence length="163" mass="18772">MLAQSASHSFVPTTLEDKGLLEWEGNDGPMQRGFSLVSNTRLSCQRVCAKPRRISLKRKRGSQPPTTMRTQHLRVGKLDRKEKWNVWTGRSRIESPWLVSGYSTQWCYENYIQPPEGLRETMKKISEAKALLSTDDDDENPTPSSWETRSEGEAERLDRPITY</sequence>
<dbReference type="AlphaFoldDB" id="A0AAN9HT44"/>
<proteinExistence type="predicted"/>
<evidence type="ECO:0000256" key="1">
    <source>
        <dbReference type="SAM" id="MobiDB-lite"/>
    </source>
</evidence>
<gene>
    <name evidence="2" type="ORF">RIF29_41851</name>
</gene>
<evidence type="ECO:0000313" key="2">
    <source>
        <dbReference type="EMBL" id="KAK7246977.1"/>
    </source>
</evidence>
<protein>
    <submittedName>
        <fullName evidence="2">Uncharacterized protein</fullName>
    </submittedName>
</protein>
<reference evidence="2 3" key="1">
    <citation type="submission" date="2024-01" db="EMBL/GenBank/DDBJ databases">
        <title>The genomes of 5 underutilized Papilionoideae crops provide insights into root nodulation and disease resistanc.</title>
        <authorList>
            <person name="Yuan L."/>
        </authorList>
    </citation>
    <scope>NUCLEOTIDE SEQUENCE [LARGE SCALE GENOMIC DNA]</scope>
    <source>
        <strain evidence="2">ZHUSHIDOU_FW_LH</strain>
        <tissue evidence="2">Leaf</tissue>
    </source>
</reference>
<name>A0AAN9HT44_CROPI</name>
<feature type="region of interest" description="Disordered" evidence="1">
    <location>
        <begin position="129"/>
        <end position="163"/>
    </location>
</feature>
<organism evidence="2 3">
    <name type="scientific">Crotalaria pallida</name>
    <name type="common">Smooth rattlebox</name>
    <name type="synonym">Crotalaria striata</name>
    <dbReference type="NCBI Taxonomy" id="3830"/>
    <lineage>
        <taxon>Eukaryota</taxon>
        <taxon>Viridiplantae</taxon>
        <taxon>Streptophyta</taxon>
        <taxon>Embryophyta</taxon>
        <taxon>Tracheophyta</taxon>
        <taxon>Spermatophyta</taxon>
        <taxon>Magnoliopsida</taxon>
        <taxon>eudicotyledons</taxon>
        <taxon>Gunneridae</taxon>
        <taxon>Pentapetalae</taxon>
        <taxon>rosids</taxon>
        <taxon>fabids</taxon>
        <taxon>Fabales</taxon>
        <taxon>Fabaceae</taxon>
        <taxon>Papilionoideae</taxon>
        <taxon>50 kb inversion clade</taxon>
        <taxon>genistoids sensu lato</taxon>
        <taxon>core genistoids</taxon>
        <taxon>Crotalarieae</taxon>
        <taxon>Crotalaria</taxon>
    </lineage>
</organism>